<dbReference type="PANTHER" id="PTHR47843:SF5">
    <property type="entry name" value="BTB_POZ DOMAIN PROTEIN"/>
    <property type="match status" value="1"/>
</dbReference>
<organism evidence="2 3">
    <name type="scientific">Clohesyomyces aquaticus</name>
    <dbReference type="NCBI Taxonomy" id="1231657"/>
    <lineage>
        <taxon>Eukaryota</taxon>
        <taxon>Fungi</taxon>
        <taxon>Dikarya</taxon>
        <taxon>Ascomycota</taxon>
        <taxon>Pezizomycotina</taxon>
        <taxon>Dothideomycetes</taxon>
        <taxon>Pleosporomycetidae</taxon>
        <taxon>Pleosporales</taxon>
        <taxon>Lindgomycetaceae</taxon>
        <taxon>Clohesyomyces</taxon>
    </lineage>
</organism>
<dbReference type="PANTHER" id="PTHR47843">
    <property type="entry name" value="BTB DOMAIN-CONTAINING PROTEIN-RELATED"/>
    <property type="match status" value="1"/>
</dbReference>
<keyword evidence="3" id="KW-1185">Reference proteome</keyword>
<dbReference type="InterPro" id="IPR000210">
    <property type="entry name" value="BTB/POZ_dom"/>
</dbReference>
<dbReference type="AlphaFoldDB" id="A0A1Y2A454"/>
<reference evidence="2 3" key="1">
    <citation type="submission" date="2016-07" db="EMBL/GenBank/DDBJ databases">
        <title>Pervasive Adenine N6-methylation of Active Genes in Fungi.</title>
        <authorList>
            <consortium name="DOE Joint Genome Institute"/>
            <person name="Mondo S.J."/>
            <person name="Dannebaum R.O."/>
            <person name="Kuo R.C."/>
            <person name="Labutti K."/>
            <person name="Haridas S."/>
            <person name="Kuo A."/>
            <person name="Salamov A."/>
            <person name="Ahrendt S.R."/>
            <person name="Lipzen A."/>
            <person name="Sullivan W."/>
            <person name="Andreopoulos W.B."/>
            <person name="Clum A."/>
            <person name="Lindquist E."/>
            <person name="Daum C."/>
            <person name="Ramamoorthy G.K."/>
            <person name="Gryganskyi A."/>
            <person name="Culley D."/>
            <person name="Magnuson J.K."/>
            <person name="James T.Y."/>
            <person name="O'Malley M.A."/>
            <person name="Stajich J.E."/>
            <person name="Spatafora J.W."/>
            <person name="Visel A."/>
            <person name="Grigoriev I.V."/>
        </authorList>
    </citation>
    <scope>NUCLEOTIDE SEQUENCE [LARGE SCALE GENOMIC DNA]</scope>
    <source>
        <strain evidence="2 3">CBS 115471</strain>
    </source>
</reference>
<dbReference type="SUPFAM" id="SSF54695">
    <property type="entry name" value="POZ domain"/>
    <property type="match status" value="1"/>
</dbReference>
<name>A0A1Y2A454_9PLEO</name>
<dbReference type="CDD" id="cd18186">
    <property type="entry name" value="BTB_POZ_ZBTB_KLHL-like"/>
    <property type="match status" value="1"/>
</dbReference>
<protein>
    <recommendedName>
        <fullName evidence="1">BTB domain-containing protein</fullName>
    </recommendedName>
</protein>
<sequence>MAENSHKQFIGSFKDLLVSGKYSDFTITCGEDTYSVHKAVVCPRSDFFANALDFAVGKAAEDHKVDLPEDDPDIVKLMIQYFYEAEYDPPLLPSKQAAEASRLTWLAGYTYNFPHTCSSPDYSCDSPKLCPHHKCGTDCDSNCSDKKSCSSGCEALSATNGTAEQFLTYAKMYEIADEYNITGLKQLSEDKFLRACQMFWEEAEFPVAANHAFSTTPDHDKGLRDLVSKTISDHDSLLHKPEIKALMVEFNGLAYDLLMLKVEKYGWGK</sequence>
<dbReference type="Gene3D" id="3.30.710.10">
    <property type="entry name" value="Potassium Channel Kv1.1, Chain A"/>
    <property type="match status" value="1"/>
</dbReference>
<evidence type="ECO:0000313" key="3">
    <source>
        <dbReference type="Proteomes" id="UP000193144"/>
    </source>
</evidence>
<feature type="domain" description="BTB" evidence="1">
    <location>
        <begin position="23"/>
        <end position="91"/>
    </location>
</feature>
<dbReference type="Pfam" id="PF00651">
    <property type="entry name" value="BTB"/>
    <property type="match status" value="1"/>
</dbReference>
<gene>
    <name evidence="2" type="ORF">BCR34DRAFT_52098</name>
</gene>
<accession>A0A1Y2A454</accession>
<proteinExistence type="predicted"/>
<dbReference type="InterPro" id="IPR011333">
    <property type="entry name" value="SKP1/BTB/POZ_sf"/>
</dbReference>
<dbReference type="EMBL" id="MCFA01000013">
    <property type="protein sequence ID" value="ORY17303.1"/>
    <property type="molecule type" value="Genomic_DNA"/>
</dbReference>
<evidence type="ECO:0000313" key="2">
    <source>
        <dbReference type="EMBL" id="ORY17303.1"/>
    </source>
</evidence>
<comment type="caution">
    <text evidence="2">The sequence shown here is derived from an EMBL/GenBank/DDBJ whole genome shotgun (WGS) entry which is preliminary data.</text>
</comment>
<dbReference type="Proteomes" id="UP000193144">
    <property type="component" value="Unassembled WGS sequence"/>
</dbReference>
<dbReference type="OrthoDB" id="6359816at2759"/>
<evidence type="ECO:0000259" key="1">
    <source>
        <dbReference type="PROSITE" id="PS50097"/>
    </source>
</evidence>
<dbReference type="PROSITE" id="PS50097">
    <property type="entry name" value="BTB"/>
    <property type="match status" value="1"/>
</dbReference>